<keyword evidence="1" id="KW-0472">Membrane</keyword>
<keyword evidence="1" id="KW-0812">Transmembrane</keyword>
<dbReference type="PANTHER" id="PTHR11328:SF24">
    <property type="entry name" value="MAJOR FACILITATOR SUPERFAMILY (MFS) PROFILE DOMAIN-CONTAINING PROTEIN"/>
    <property type="match status" value="1"/>
</dbReference>
<feature type="transmembrane region" description="Helical" evidence="1">
    <location>
        <begin position="99"/>
        <end position="119"/>
    </location>
</feature>
<dbReference type="AlphaFoldDB" id="A0A174FZS6"/>
<dbReference type="RefSeq" id="WP_055224941.1">
    <property type="nucleotide sequence ID" value="NZ_CYYW01000023.1"/>
</dbReference>
<gene>
    <name evidence="2" type="primary">uidB_2</name>
    <name evidence="2" type="ORF">ERS852417_02574</name>
</gene>
<dbReference type="GO" id="GO:0008643">
    <property type="term" value="P:carbohydrate transport"/>
    <property type="evidence" value="ECO:0007669"/>
    <property type="project" value="InterPro"/>
</dbReference>
<dbReference type="Gene3D" id="1.20.1250.20">
    <property type="entry name" value="MFS general substrate transporter like domains"/>
    <property type="match status" value="1"/>
</dbReference>
<feature type="transmembrane region" description="Helical" evidence="1">
    <location>
        <begin position="58"/>
        <end position="79"/>
    </location>
</feature>
<proteinExistence type="predicted"/>
<keyword evidence="1" id="KW-1133">Transmembrane helix</keyword>
<sequence length="170" mass="19195">MQNFDGLSDIVMGMIIDKTKTRWGKARPWLLFMGLPLILPVLLVFFVPTAFSEDMKEVYIAVTYFLMSVICYTAVNLAYHSMLPRFSLTSEDRCSVSAVRSVFSMMATLVVATITPSIIGKFGGFNSQSAWTTTVLLYGIIAFVCIMITFLKYIDSLKLIPRTNKGWRMK</sequence>
<evidence type="ECO:0000256" key="1">
    <source>
        <dbReference type="SAM" id="Phobius"/>
    </source>
</evidence>
<dbReference type="SUPFAM" id="SSF103473">
    <property type="entry name" value="MFS general substrate transporter"/>
    <property type="match status" value="1"/>
</dbReference>
<feature type="transmembrane region" description="Helical" evidence="1">
    <location>
        <begin position="29"/>
        <end position="52"/>
    </location>
</feature>
<dbReference type="Pfam" id="PF13347">
    <property type="entry name" value="MFS_2"/>
    <property type="match status" value="1"/>
</dbReference>
<feature type="transmembrane region" description="Helical" evidence="1">
    <location>
        <begin position="131"/>
        <end position="154"/>
    </location>
</feature>
<dbReference type="PANTHER" id="PTHR11328">
    <property type="entry name" value="MAJOR FACILITATOR SUPERFAMILY DOMAIN-CONTAINING PROTEIN"/>
    <property type="match status" value="1"/>
</dbReference>
<reference evidence="2 3" key="1">
    <citation type="submission" date="2015-09" db="EMBL/GenBank/DDBJ databases">
        <authorList>
            <consortium name="Pathogen Informatics"/>
        </authorList>
    </citation>
    <scope>NUCLEOTIDE SEQUENCE [LARGE SCALE GENOMIC DNA]</scope>
    <source>
        <strain evidence="2 3">2789STDY5608860</strain>
    </source>
</reference>
<dbReference type="Proteomes" id="UP000095384">
    <property type="component" value="Unassembled WGS sequence"/>
</dbReference>
<protein>
    <submittedName>
        <fullName evidence="2">Glucuronide permease</fullName>
    </submittedName>
</protein>
<dbReference type="InterPro" id="IPR039672">
    <property type="entry name" value="MFS_2"/>
</dbReference>
<name>A0A174FZS6_9FIRM</name>
<evidence type="ECO:0000313" key="3">
    <source>
        <dbReference type="Proteomes" id="UP000095384"/>
    </source>
</evidence>
<dbReference type="InterPro" id="IPR036259">
    <property type="entry name" value="MFS_trans_sf"/>
</dbReference>
<dbReference type="GO" id="GO:0005886">
    <property type="term" value="C:plasma membrane"/>
    <property type="evidence" value="ECO:0007669"/>
    <property type="project" value="TreeGrafter"/>
</dbReference>
<dbReference type="GO" id="GO:0015293">
    <property type="term" value="F:symporter activity"/>
    <property type="evidence" value="ECO:0007669"/>
    <property type="project" value="InterPro"/>
</dbReference>
<evidence type="ECO:0000313" key="2">
    <source>
        <dbReference type="EMBL" id="CUO55802.1"/>
    </source>
</evidence>
<organism evidence="2 3">
    <name type="scientific">Agathobacter rectalis</name>
    <dbReference type="NCBI Taxonomy" id="39491"/>
    <lineage>
        <taxon>Bacteria</taxon>
        <taxon>Bacillati</taxon>
        <taxon>Bacillota</taxon>
        <taxon>Clostridia</taxon>
        <taxon>Lachnospirales</taxon>
        <taxon>Lachnospiraceae</taxon>
        <taxon>Agathobacter</taxon>
    </lineage>
</organism>
<accession>A0A174FZS6</accession>
<dbReference type="EMBL" id="CYYW01000023">
    <property type="protein sequence ID" value="CUO55802.1"/>
    <property type="molecule type" value="Genomic_DNA"/>
</dbReference>